<proteinExistence type="predicted"/>
<dbReference type="Proteomes" id="UP000007800">
    <property type="component" value="Unassembled WGS sequence"/>
</dbReference>
<organism evidence="2">
    <name type="scientific">Perkinsus marinus (strain ATCC 50983 / TXsc)</name>
    <dbReference type="NCBI Taxonomy" id="423536"/>
    <lineage>
        <taxon>Eukaryota</taxon>
        <taxon>Sar</taxon>
        <taxon>Alveolata</taxon>
        <taxon>Perkinsozoa</taxon>
        <taxon>Perkinsea</taxon>
        <taxon>Perkinsida</taxon>
        <taxon>Perkinsidae</taxon>
        <taxon>Perkinsus</taxon>
    </lineage>
</organism>
<dbReference type="RefSeq" id="XP_002774370.1">
    <property type="nucleotide sequence ID" value="XM_002774324.1"/>
</dbReference>
<dbReference type="AlphaFoldDB" id="C5LAQ8"/>
<reference evidence="1 2" key="1">
    <citation type="submission" date="2008-07" db="EMBL/GenBank/DDBJ databases">
        <authorList>
            <person name="El-Sayed N."/>
            <person name="Caler E."/>
            <person name="Inman J."/>
            <person name="Amedeo P."/>
            <person name="Hass B."/>
            <person name="Wortman J."/>
        </authorList>
    </citation>
    <scope>NUCLEOTIDE SEQUENCE [LARGE SCALE GENOMIC DNA]</scope>
    <source>
        <strain evidence="2">ATCC 50983 / TXsc</strain>
    </source>
</reference>
<protein>
    <submittedName>
        <fullName evidence="1">Uncharacterized protein</fullName>
    </submittedName>
</protein>
<evidence type="ECO:0000313" key="2">
    <source>
        <dbReference type="Proteomes" id="UP000007800"/>
    </source>
</evidence>
<accession>C5LAQ8</accession>
<dbReference type="InParanoid" id="C5LAQ8"/>
<evidence type="ECO:0000313" key="1">
    <source>
        <dbReference type="EMBL" id="EER06186.1"/>
    </source>
</evidence>
<dbReference type="EMBL" id="GG680765">
    <property type="protein sequence ID" value="EER06186.1"/>
    <property type="molecule type" value="Genomic_DNA"/>
</dbReference>
<gene>
    <name evidence="1" type="ORF">Pmar_PMAR015948</name>
</gene>
<dbReference type="GeneID" id="9065064"/>
<dbReference type="OrthoDB" id="192887at2759"/>
<name>C5LAQ8_PERM5</name>
<keyword evidence="2" id="KW-1185">Reference proteome</keyword>
<sequence>MATIAPIRDSLTEKLRGCHSIMTFGGVHDFTHVCIVTDLFETDLGALLKTKQNLTKSNVFFSSTKCYMVLSNISILVLSKLILADREGFDMIPMTARSMSTRTIVYSERTHMMLRLAMHHRLYYVVETIHERYGNIASDN</sequence>